<dbReference type="EMBL" id="MU006711">
    <property type="protein sequence ID" value="KAF2628877.1"/>
    <property type="molecule type" value="Genomic_DNA"/>
</dbReference>
<sequence>MKVLPLLAAPLLASVSPLLAERQADRSVDTLFSGVGKIYFGAAAEKNKFSEGGDKIGAMMEKNFGQATNYRGTFTTEAADELVSWANANGKSVRGHTLVWGEDVPDWVQKINDKETMKTVIHDHVYGVVSRFKGRVRSWDVVNEIFELDKVGLKNTKFYQVLGEEYVGIAFRAAHKADSDAKLYINDYGLDNVTWAKSQPGSLVDKVKQWRSEGIPIDGIGSQTHLIAGASAAVETALRTLAKAALEVAITELDIEGRNPQGYIQAVAACYHVASCVGVTVWGVCDTANLGKTLFKNNCDPMDAYYAIADWLKML</sequence>
<reference evidence="1" key="1">
    <citation type="journal article" date="2020" name="Stud. Mycol.">
        <title>101 Dothideomycetes genomes: a test case for predicting lifestyles and emergence of pathogens.</title>
        <authorList>
            <person name="Haridas S."/>
            <person name="Albert R."/>
            <person name="Binder M."/>
            <person name="Bloem J."/>
            <person name="Labutti K."/>
            <person name="Salamov A."/>
            <person name="Andreopoulos B."/>
            <person name="Baker S."/>
            <person name="Barry K."/>
            <person name="Bills G."/>
            <person name="Bluhm B."/>
            <person name="Cannon C."/>
            <person name="Castanera R."/>
            <person name="Culley D."/>
            <person name="Daum C."/>
            <person name="Ezra D."/>
            <person name="Gonzalez J."/>
            <person name="Henrissat B."/>
            <person name="Kuo A."/>
            <person name="Liang C."/>
            <person name="Lipzen A."/>
            <person name="Lutzoni F."/>
            <person name="Magnuson J."/>
            <person name="Mondo S."/>
            <person name="Nolan M."/>
            <person name="Ohm R."/>
            <person name="Pangilinan J."/>
            <person name="Park H.-J."/>
            <person name="Ramirez L."/>
            <person name="Alfaro M."/>
            <person name="Sun H."/>
            <person name="Tritt A."/>
            <person name="Yoshinaga Y."/>
            <person name="Zwiers L.-H."/>
            <person name="Turgeon B."/>
            <person name="Goodwin S."/>
            <person name="Spatafora J."/>
            <person name="Crous P."/>
            <person name="Grigoriev I."/>
        </authorList>
    </citation>
    <scope>NUCLEOTIDE SEQUENCE</scope>
    <source>
        <strain evidence="1">CBS 525.71</strain>
    </source>
</reference>
<accession>A0ACB6S4H5</accession>
<keyword evidence="1" id="KW-0378">Hydrolase</keyword>
<organism evidence="1 2">
    <name type="scientific">Macroventuria anomochaeta</name>
    <dbReference type="NCBI Taxonomy" id="301207"/>
    <lineage>
        <taxon>Eukaryota</taxon>
        <taxon>Fungi</taxon>
        <taxon>Dikarya</taxon>
        <taxon>Ascomycota</taxon>
        <taxon>Pezizomycotina</taxon>
        <taxon>Dothideomycetes</taxon>
        <taxon>Pleosporomycetidae</taxon>
        <taxon>Pleosporales</taxon>
        <taxon>Pleosporineae</taxon>
        <taxon>Didymellaceae</taxon>
        <taxon>Macroventuria</taxon>
    </lineage>
</organism>
<proteinExistence type="predicted"/>
<dbReference type="Proteomes" id="UP000799754">
    <property type="component" value="Unassembled WGS sequence"/>
</dbReference>
<evidence type="ECO:0000313" key="1">
    <source>
        <dbReference type="EMBL" id="KAF2628877.1"/>
    </source>
</evidence>
<name>A0ACB6S4H5_9PLEO</name>
<gene>
    <name evidence="1" type="ORF">BU25DRAFT_465836</name>
</gene>
<evidence type="ECO:0000313" key="2">
    <source>
        <dbReference type="Proteomes" id="UP000799754"/>
    </source>
</evidence>
<keyword evidence="2" id="KW-1185">Reference proteome</keyword>
<protein>
    <submittedName>
        <fullName evidence="1">Glycoside hydrolase family 10 protein</fullName>
    </submittedName>
</protein>
<comment type="caution">
    <text evidence="1">The sequence shown here is derived from an EMBL/GenBank/DDBJ whole genome shotgun (WGS) entry which is preliminary data.</text>
</comment>